<dbReference type="RefSeq" id="WP_122970732.1">
    <property type="nucleotide sequence ID" value="NZ_RHLQ01000003.1"/>
</dbReference>
<dbReference type="AlphaFoldDB" id="A0A3M8HGN8"/>
<comment type="caution">
    <text evidence="1">The sequence shown here is derived from an EMBL/GenBank/DDBJ whole genome shotgun (WGS) entry which is preliminary data.</text>
</comment>
<organism evidence="1 2">
    <name type="scientific">Lysinibacillus halotolerans</name>
    <dbReference type="NCBI Taxonomy" id="1368476"/>
    <lineage>
        <taxon>Bacteria</taxon>
        <taxon>Bacillati</taxon>
        <taxon>Bacillota</taxon>
        <taxon>Bacilli</taxon>
        <taxon>Bacillales</taxon>
        <taxon>Bacillaceae</taxon>
        <taxon>Lysinibacillus</taxon>
    </lineage>
</organism>
<evidence type="ECO:0000313" key="2">
    <source>
        <dbReference type="Proteomes" id="UP000279909"/>
    </source>
</evidence>
<reference evidence="1 2" key="1">
    <citation type="journal article" date="2014" name="Int. J. Syst. Evol. Microbiol.">
        <title>Lysinibacillus halotolerans sp. nov., isolated from saline-alkaline soil.</title>
        <authorList>
            <person name="Kong D."/>
            <person name="Wang Y."/>
            <person name="Zhao B."/>
            <person name="Li Y."/>
            <person name="Song J."/>
            <person name="Zhai Y."/>
            <person name="Zhang C."/>
            <person name="Wang H."/>
            <person name="Chen X."/>
            <person name="Zhao B."/>
            <person name="Ruan Z."/>
        </authorList>
    </citation>
    <scope>NUCLEOTIDE SEQUENCE [LARGE SCALE GENOMIC DNA]</scope>
    <source>
        <strain evidence="1 2">MCCC 1A12703</strain>
    </source>
</reference>
<proteinExistence type="predicted"/>
<evidence type="ECO:0000313" key="1">
    <source>
        <dbReference type="EMBL" id="RND01164.1"/>
    </source>
</evidence>
<dbReference type="Proteomes" id="UP000279909">
    <property type="component" value="Unassembled WGS sequence"/>
</dbReference>
<gene>
    <name evidence="1" type="ORF">EC501_02630</name>
</gene>
<protein>
    <submittedName>
        <fullName evidence="1">Uncharacterized protein</fullName>
    </submittedName>
</protein>
<name>A0A3M8HGN8_9BACI</name>
<sequence>MQTQQEIAKYGAPPNASILPGKPILPERYVSAVKRHIMEQFKTAERVQINIPILRKVLLPIELAIKVIEHD</sequence>
<dbReference type="EMBL" id="RHLQ01000003">
    <property type="protein sequence ID" value="RND01164.1"/>
    <property type="molecule type" value="Genomic_DNA"/>
</dbReference>
<keyword evidence="2" id="KW-1185">Reference proteome</keyword>
<accession>A0A3M8HGN8</accession>